<protein>
    <submittedName>
        <fullName evidence="1">Uncharacterized protein</fullName>
    </submittedName>
</protein>
<reference evidence="1 2" key="1">
    <citation type="submission" date="2016-06" db="EMBL/GenBank/DDBJ databases">
        <title>Comparative genomics of the ectomycorrhizal sister species Rhizopogon vinicolor and Rhizopogon vesiculosus (Basidiomycota: Boletales) reveals a divergence of the mating type B locus.</title>
        <authorList>
            <consortium name="DOE Joint Genome Institute"/>
            <person name="Mujic A.B."/>
            <person name="Kuo A."/>
            <person name="Tritt A."/>
            <person name="Lipzen A."/>
            <person name="Chen C."/>
            <person name="Johnson J."/>
            <person name="Sharma A."/>
            <person name="Barry K."/>
            <person name="Grigoriev I.V."/>
            <person name="Spatafora J.W."/>
        </authorList>
    </citation>
    <scope>NUCLEOTIDE SEQUENCE [LARGE SCALE GENOMIC DNA]</scope>
    <source>
        <strain evidence="1 2">AM-OR11-026</strain>
    </source>
</reference>
<dbReference type="STRING" id="1314800.A0A1B7MH98"/>
<accession>A0A1B7MH98</accession>
<dbReference type="AlphaFoldDB" id="A0A1B7MH98"/>
<evidence type="ECO:0000313" key="1">
    <source>
        <dbReference type="EMBL" id="OAX31976.1"/>
    </source>
</evidence>
<proteinExistence type="predicted"/>
<dbReference type="Proteomes" id="UP000092154">
    <property type="component" value="Unassembled WGS sequence"/>
</dbReference>
<dbReference type="PANTHER" id="PTHR33481:SF1">
    <property type="entry name" value="ENDONUCLEASE_EXONUCLEASE_PHOSPHATASE DOMAIN-CONTAINING PROTEIN-RELATED"/>
    <property type="match status" value="1"/>
</dbReference>
<dbReference type="EMBL" id="KV449167">
    <property type="protein sequence ID" value="OAX31976.1"/>
    <property type="molecule type" value="Genomic_DNA"/>
</dbReference>
<sequence length="108" mass="12354">MLTGRRTRLKFNNTESDWIPINNGIGQGDPLSMIAYLIYCADLTDLANDKNSETALAFVDDTAFITTGRTFEETHSKLKDMMERPSWALQWSKEHNSKFEVSKFALMD</sequence>
<dbReference type="PANTHER" id="PTHR33481">
    <property type="entry name" value="REVERSE TRANSCRIPTASE"/>
    <property type="match status" value="1"/>
</dbReference>
<organism evidence="1 2">
    <name type="scientific">Rhizopogon vinicolor AM-OR11-026</name>
    <dbReference type="NCBI Taxonomy" id="1314800"/>
    <lineage>
        <taxon>Eukaryota</taxon>
        <taxon>Fungi</taxon>
        <taxon>Dikarya</taxon>
        <taxon>Basidiomycota</taxon>
        <taxon>Agaricomycotina</taxon>
        <taxon>Agaricomycetes</taxon>
        <taxon>Agaricomycetidae</taxon>
        <taxon>Boletales</taxon>
        <taxon>Suillineae</taxon>
        <taxon>Rhizopogonaceae</taxon>
        <taxon>Rhizopogon</taxon>
    </lineage>
</organism>
<name>A0A1B7MH98_9AGAM</name>
<evidence type="ECO:0000313" key="2">
    <source>
        <dbReference type="Proteomes" id="UP000092154"/>
    </source>
</evidence>
<dbReference type="OrthoDB" id="3044497at2759"/>
<dbReference type="InParanoid" id="A0A1B7MH98"/>
<feature type="non-terminal residue" evidence="1">
    <location>
        <position position="108"/>
    </location>
</feature>
<keyword evidence="2" id="KW-1185">Reference proteome</keyword>
<gene>
    <name evidence="1" type="ORF">K503DRAFT_702843</name>
</gene>